<comment type="caution">
    <text evidence="1">The sequence shown here is derived from an EMBL/GenBank/DDBJ whole genome shotgun (WGS) entry which is preliminary data.</text>
</comment>
<accession>A0A1Y3GBU8</accession>
<evidence type="ECO:0000313" key="1">
    <source>
        <dbReference type="EMBL" id="OUJ18898.1"/>
    </source>
</evidence>
<reference evidence="1 2" key="1">
    <citation type="submission" date="2016-12" db="EMBL/GenBank/DDBJ databases">
        <title>Discovery of methanogenic haloarchaea.</title>
        <authorList>
            <person name="Sorokin D.Y."/>
            <person name="Makarova K.S."/>
            <person name="Abbas B."/>
            <person name="Ferrer M."/>
            <person name="Golyshin P.N."/>
        </authorList>
    </citation>
    <scope>NUCLEOTIDE SEQUENCE [LARGE SCALE GENOMIC DNA]</scope>
    <source>
        <strain evidence="1">AMET1</strain>
    </source>
</reference>
<protein>
    <submittedName>
        <fullName evidence="1">Uncharacterized protein</fullName>
    </submittedName>
</protein>
<gene>
    <name evidence="1" type="ORF">AMET1_0549</name>
</gene>
<dbReference type="Proteomes" id="UP000195137">
    <property type="component" value="Unassembled WGS sequence"/>
</dbReference>
<proteinExistence type="predicted"/>
<name>A0A1Y3GBU8_9EURY</name>
<organism evidence="1 2">
    <name type="scientific">Methanonatronarchaeum thermophilum</name>
    <dbReference type="NCBI Taxonomy" id="1927129"/>
    <lineage>
        <taxon>Archaea</taxon>
        <taxon>Methanobacteriati</taxon>
        <taxon>Methanobacteriota</taxon>
        <taxon>Methanonatronarchaeia</taxon>
        <taxon>Methanonatronarchaeales</taxon>
        <taxon>Methanonatronarchaeaceae</taxon>
        <taxon>Methanonatronarchaeum</taxon>
    </lineage>
</organism>
<dbReference type="AlphaFoldDB" id="A0A1Y3GBU8"/>
<sequence length="157" mass="18658">MKKYFEIIDELKDVKNRAELEDKVLLLPSEKYEEDYIYESGVFAVQKVLELNNINCELAITREDKKVAVERSAGVEIPSILLFYWFWENKEIIFFILEKIAEYYIQRAHREIEIEVYQETSNGDYKRFSYKGHPKDLPNSLMQKMNKALEDGDSVDE</sequence>
<dbReference type="EMBL" id="MRZU01000003">
    <property type="protein sequence ID" value="OUJ18898.1"/>
    <property type="molecule type" value="Genomic_DNA"/>
</dbReference>
<evidence type="ECO:0000313" key="2">
    <source>
        <dbReference type="Proteomes" id="UP000195137"/>
    </source>
</evidence>
<dbReference type="RefSeq" id="WP_086636950.1">
    <property type="nucleotide sequence ID" value="NZ_MRZU01000003.1"/>
</dbReference>
<keyword evidence="2" id="KW-1185">Reference proteome</keyword>
<dbReference type="OrthoDB" id="384173at2157"/>